<sequence length="187" mass="20056">MFAVVALLAASLVPPPGPVTVEVVSVGGSGCPKGSTTVAMSQDNEAFTVTYSDFLVQGNGKEAKKSCTIALKLNHAPGYTYGIAATDYRGFAHLTDGARGVVRNSYHFPGFPTRNRMHTYQSPMSDNWQVTDRPDGVAHGPCKDRKPLTIEAELKVTGKGNTSFMTMDSTDSAVSTTFRLSWKKCAE</sequence>
<reference evidence="1 2" key="1">
    <citation type="submission" date="2018-05" db="EMBL/GenBank/DDBJ databases">
        <title>Genomic Encyclopedia of Type Strains, Phase IV (KMG-IV): sequencing the most valuable type-strain genomes for metagenomic binning, comparative biology and taxonomic classification.</title>
        <authorList>
            <person name="Goeker M."/>
        </authorList>
    </citation>
    <scope>NUCLEOTIDE SEQUENCE [LARGE SCALE GENOMIC DNA]</scope>
    <source>
        <strain evidence="1 2">DSM 45480</strain>
    </source>
</reference>
<dbReference type="Pfam" id="PF14273">
    <property type="entry name" value="DUF4360"/>
    <property type="match status" value="1"/>
</dbReference>
<dbReference type="InterPro" id="IPR025649">
    <property type="entry name" value="DUF4360"/>
</dbReference>
<dbReference type="AlphaFoldDB" id="A0A316HMG0"/>
<dbReference type="RefSeq" id="WP_109641401.1">
    <property type="nucleotide sequence ID" value="NZ_QGHB01000017.1"/>
</dbReference>
<accession>A0A316HMG0</accession>
<evidence type="ECO:0000313" key="2">
    <source>
        <dbReference type="Proteomes" id="UP000246005"/>
    </source>
</evidence>
<proteinExistence type="predicted"/>
<evidence type="ECO:0000313" key="1">
    <source>
        <dbReference type="EMBL" id="PWK81500.1"/>
    </source>
</evidence>
<comment type="caution">
    <text evidence="1">The sequence shown here is derived from an EMBL/GenBank/DDBJ whole genome shotgun (WGS) entry which is preliminary data.</text>
</comment>
<dbReference type="PANTHER" id="PTHR38847:SF1">
    <property type="entry name" value="PSEUDOURIDINE SYNTHASE RSUA_RLUA-LIKE DOMAIN-CONTAINING PROTEIN"/>
    <property type="match status" value="1"/>
</dbReference>
<organism evidence="1 2">
    <name type="scientific">Lentzea atacamensis</name>
    <dbReference type="NCBI Taxonomy" id="531938"/>
    <lineage>
        <taxon>Bacteria</taxon>
        <taxon>Bacillati</taxon>
        <taxon>Actinomycetota</taxon>
        <taxon>Actinomycetes</taxon>
        <taxon>Pseudonocardiales</taxon>
        <taxon>Pseudonocardiaceae</taxon>
        <taxon>Lentzea</taxon>
    </lineage>
</organism>
<dbReference type="Proteomes" id="UP000246005">
    <property type="component" value="Unassembled WGS sequence"/>
</dbReference>
<dbReference type="PANTHER" id="PTHR38847">
    <property type="match status" value="1"/>
</dbReference>
<name>A0A316HMG0_9PSEU</name>
<gene>
    <name evidence="1" type="ORF">C8D88_117123</name>
</gene>
<dbReference type="EMBL" id="QGHB01000017">
    <property type="protein sequence ID" value="PWK81500.1"/>
    <property type="molecule type" value="Genomic_DNA"/>
</dbReference>
<protein>
    <submittedName>
        <fullName evidence="1">Uncharacterized protein DUF4360</fullName>
    </submittedName>
</protein>